<keyword evidence="2" id="KW-1185">Reference proteome</keyword>
<evidence type="ECO:0000313" key="1">
    <source>
        <dbReference type="EMBL" id="KAH6933276.1"/>
    </source>
</evidence>
<sequence>MGAISENLSKARQLTQSEAGGNDIAVMYDGTWQKQGHKSHNGIGTVVSLDTGLCPDLDILLNFCLAYSWHKALPDEEEEVWRAFHGPVCEQNVDCSAHAMEAAVMVRAAINIADGPSSWCKHRRTEALGEPAPDHTLLLTKAQGKAILVAYV</sequence>
<accession>A0ACB7SH49</accession>
<organism evidence="1 2">
    <name type="scientific">Hyalomma asiaticum</name>
    <name type="common">Tick</name>
    <dbReference type="NCBI Taxonomy" id="266040"/>
    <lineage>
        <taxon>Eukaryota</taxon>
        <taxon>Metazoa</taxon>
        <taxon>Ecdysozoa</taxon>
        <taxon>Arthropoda</taxon>
        <taxon>Chelicerata</taxon>
        <taxon>Arachnida</taxon>
        <taxon>Acari</taxon>
        <taxon>Parasitiformes</taxon>
        <taxon>Ixodida</taxon>
        <taxon>Ixodoidea</taxon>
        <taxon>Ixodidae</taxon>
        <taxon>Hyalomminae</taxon>
        <taxon>Hyalomma</taxon>
    </lineage>
</organism>
<comment type="caution">
    <text evidence="1">The sequence shown here is derived from an EMBL/GenBank/DDBJ whole genome shotgun (WGS) entry which is preliminary data.</text>
</comment>
<protein>
    <submittedName>
        <fullName evidence="1">Uncharacterized protein</fullName>
    </submittedName>
</protein>
<dbReference type="EMBL" id="CM023484">
    <property type="protein sequence ID" value="KAH6933276.1"/>
    <property type="molecule type" value="Genomic_DNA"/>
</dbReference>
<evidence type="ECO:0000313" key="2">
    <source>
        <dbReference type="Proteomes" id="UP000821845"/>
    </source>
</evidence>
<proteinExistence type="predicted"/>
<dbReference type="Proteomes" id="UP000821845">
    <property type="component" value="Chromosome 4"/>
</dbReference>
<name>A0ACB7SH49_HYAAI</name>
<gene>
    <name evidence="1" type="ORF">HPB50_013930</name>
</gene>
<reference evidence="1" key="1">
    <citation type="submission" date="2020-05" db="EMBL/GenBank/DDBJ databases">
        <title>Large-scale comparative analyses of tick genomes elucidate their genetic diversity and vector capacities.</title>
        <authorList>
            <person name="Jia N."/>
            <person name="Wang J."/>
            <person name="Shi W."/>
            <person name="Du L."/>
            <person name="Sun Y."/>
            <person name="Zhan W."/>
            <person name="Jiang J."/>
            <person name="Wang Q."/>
            <person name="Zhang B."/>
            <person name="Ji P."/>
            <person name="Sakyi L.B."/>
            <person name="Cui X."/>
            <person name="Yuan T."/>
            <person name="Jiang B."/>
            <person name="Yang W."/>
            <person name="Lam T.T.-Y."/>
            <person name="Chang Q."/>
            <person name="Ding S."/>
            <person name="Wang X."/>
            <person name="Zhu J."/>
            <person name="Ruan X."/>
            <person name="Zhao L."/>
            <person name="Wei J."/>
            <person name="Que T."/>
            <person name="Du C."/>
            <person name="Cheng J."/>
            <person name="Dai P."/>
            <person name="Han X."/>
            <person name="Huang E."/>
            <person name="Gao Y."/>
            <person name="Liu J."/>
            <person name="Shao H."/>
            <person name="Ye R."/>
            <person name="Li L."/>
            <person name="Wei W."/>
            <person name="Wang X."/>
            <person name="Wang C."/>
            <person name="Yang T."/>
            <person name="Huo Q."/>
            <person name="Li W."/>
            <person name="Guo W."/>
            <person name="Chen H."/>
            <person name="Zhou L."/>
            <person name="Ni X."/>
            <person name="Tian J."/>
            <person name="Zhou Y."/>
            <person name="Sheng Y."/>
            <person name="Liu T."/>
            <person name="Pan Y."/>
            <person name="Xia L."/>
            <person name="Li J."/>
            <person name="Zhao F."/>
            <person name="Cao W."/>
        </authorList>
    </citation>
    <scope>NUCLEOTIDE SEQUENCE</scope>
    <source>
        <strain evidence="1">Hyas-2018</strain>
    </source>
</reference>